<feature type="region of interest" description="Disordered" evidence="1">
    <location>
        <begin position="149"/>
        <end position="184"/>
    </location>
</feature>
<proteinExistence type="predicted"/>
<organism evidence="2 3">
    <name type="scientific">Danionella cerebrum</name>
    <dbReference type="NCBI Taxonomy" id="2873325"/>
    <lineage>
        <taxon>Eukaryota</taxon>
        <taxon>Metazoa</taxon>
        <taxon>Chordata</taxon>
        <taxon>Craniata</taxon>
        <taxon>Vertebrata</taxon>
        <taxon>Euteleostomi</taxon>
        <taxon>Actinopterygii</taxon>
        <taxon>Neopterygii</taxon>
        <taxon>Teleostei</taxon>
        <taxon>Ostariophysi</taxon>
        <taxon>Cypriniformes</taxon>
        <taxon>Danionidae</taxon>
        <taxon>Danioninae</taxon>
        <taxon>Danionella</taxon>
    </lineage>
</organism>
<reference evidence="2 3" key="1">
    <citation type="journal article" date="2019" name="Sci. Data">
        <title>Hybrid genome assembly and annotation of Danionella translucida.</title>
        <authorList>
            <person name="Kadobianskyi M."/>
            <person name="Schulze L."/>
            <person name="Schuelke M."/>
            <person name="Judkewitz B."/>
        </authorList>
    </citation>
    <scope>NUCLEOTIDE SEQUENCE [LARGE SCALE GENOMIC DNA]</scope>
    <source>
        <strain evidence="2 3">Bolton</strain>
    </source>
</reference>
<evidence type="ECO:0000313" key="3">
    <source>
        <dbReference type="Proteomes" id="UP000316079"/>
    </source>
</evidence>
<evidence type="ECO:0000256" key="1">
    <source>
        <dbReference type="SAM" id="MobiDB-lite"/>
    </source>
</evidence>
<dbReference type="STRING" id="623744.A0A553QWL6"/>
<sequence>MNGHVLDYSTLPGSSHLNGSLRSGCGHSAPMMPQTCHHLHHKLTNGLSLLNGSGALYPPGHPHSHEASLGHTSMECEHPSSHHMHNGGGIYTALPQNDSSDCMNCQNFCNNNRCYTKTNGTFPGGTLPMMHRVAAHQLDGLEMMPLNPLLSRCHGRDSPQLNSVQQRDSPHESPPLSQNSPHLPLETKSTLEQQRGVQTVQTEDLEAPVVCWERLGLDLDCKEKAIWISTGSLAGDLIQPTAQEI</sequence>
<dbReference type="EMBL" id="SRMA01025451">
    <property type="protein sequence ID" value="TRY94364.1"/>
    <property type="molecule type" value="Genomic_DNA"/>
</dbReference>
<evidence type="ECO:0000313" key="2">
    <source>
        <dbReference type="EMBL" id="TRY94364.1"/>
    </source>
</evidence>
<dbReference type="AlphaFoldDB" id="A0A553QWL6"/>
<feature type="compositionally biased region" description="Polar residues" evidence="1">
    <location>
        <begin position="175"/>
        <end position="184"/>
    </location>
</feature>
<accession>A0A553QWL6</accession>
<keyword evidence="3" id="KW-1185">Reference proteome</keyword>
<dbReference type="OrthoDB" id="9998697at2759"/>
<gene>
    <name evidence="2" type="ORF">DNTS_010041</name>
</gene>
<dbReference type="Proteomes" id="UP000316079">
    <property type="component" value="Unassembled WGS sequence"/>
</dbReference>
<name>A0A553QWL6_9TELE</name>
<protein>
    <submittedName>
        <fullName evidence="2">Uncharacterized protein</fullName>
    </submittedName>
</protein>
<comment type="caution">
    <text evidence="2">The sequence shown here is derived from an EMBL/GenBank/DDBJ whole genome shotgun (WGS) entry which is preliminary data.</text>
</comment>